<dbReference type="RefSeq" id="WP_069961944.1">
    <property type="nucleotide sequence ID" value="NZ_CP016094.1"/>
</dbReference>
<evidence type="ECO:0000313" key="1">
    <source>
        <dbReference type="EMBL" id="AOS44719.1"/>
    </source>
</evidence>
<reference evidence="1 2" key="1">
    <citation type="submission" date="2016-06" db="EMBL/GenBank/DDBJ databases">
        <title>Three novel species with peptidoglycan cell walls form the new genus Lacunisphaera gen. nov. in the family Opitutaceae of the verrucomicrobial subdivision 4.</title>
        <authorList>
            <person name="Rast P."/>
            <person name="Gloeckner I."/>
            <person name="Jogler M."/>
            <person name="Boedeker C."/>
            <person name="Jeske O."/>
            <person name="Wiegand S."/>
            <person name="Reinhardt R."/>
            <person name="Schumann P."/>
            <person name="Rohde M."/>
            <person name="Spring S."/>
            <person name="Gloeckner F.O."/>
            <person name="Jogler C."/>
        </authorList>
    </citation>
    <scope>NUCLEOTIDE SEQUENCE [LARGE SCALE GENOMIC DNA]</scope>
    <source>
        <strain evidence="1 2">IG16b</strain>
    </source>
</reference>
<dbReference type="KEGG" id="obg:Verru16b_01786"/>
<gene>
    <name evidence="1" type="ORF">Verru16b_01786</name>
</gene>
<dbReference type="STRING" id="1838286.Verru16b_01786"/>
<dbReference type="AlphaFoldDB" id="A0A1D8AV00"/>
<dbReference type="EMBL" id="CP016094">
    <property type="protein sequence ID" value="AOS44719.1"/>
    <property type="molecule type" value="Genomic_DNA"/>
</dbReference>
<proteinExistence type="predicted"/>
<sequence>MTPQKSQLAFQLKTLFMGSDGTIPESYARTVDKKQLAAWIKEGLIAHRRAEKLYALTPKGEARIK</sequence>
<dbReference type="Proteomes" id="UP000095228">
    <property type="component" value="Chromosome"/>
</dbReference>
<protein>
    <recommendedName>
        <fullName evidence="3">ArnR1-like winged helix-turn-helix domain-containing protein</fullName>
    </recommendedName>
</protein>
<dbReference type="OrthoDB" id="203717at2"/>
<name>A0A1D8AV00_9BACT</name>
<accession>A0A1D8AV00</accession>
<evidence type="ECO:0008006" key="3">
    <source>
        <dbReference type="Google" id="ProtNLM"/>
    </source>
</evidence>
<evidence type="ECO:0000313" key="2">
    <source>
        <dbReference type="Proteomes" id="UP000095228"/>
    </source>
</evidence>
<organism evidence="1 2">
    <name type="scientific">Lacunisphaera limnophila</name>
    <dbReference type="NCBI Taxonomy" id="1838286"/>
    <lineage>
        <taxon>Bacteria</taxon>
        <taxon>Pseudomonadati</taxon>
        <taxon>Verrucomicrobiota</taxon>
        <taxon>Opitutia</taxon>
        <taxon>Opitutales</taxon>
        <taxon>Opitutaceae</taxon>
        <taxon>Lacunisphaera</taxon>
    </lineage>
</organism>
<keyword evidence="2" id="KW-1185">Reference proteome</keyword>